<dbReference type="EMBL" id="QZEI01000066">
    <property type="protein sequence ID" value="RLV58539.1"/>
    <property type="molecule type" value="Genomic_DNA"/>
</dbReference>
<keyword evidence="1" id="KW-0175">Coiled coil</keyword>
<feature type="coiled-coil region" evidence="1">
    <location>
        <begin position="190"/>
        <end position="217"/>
    </location>
</feature>
<evidence type="ECO:0000313" key="3">
    <source>
        <dbReference type="Proteomes" id="UP000281474"/>
    </source>
</evidence>
<organism evidence="2 3">
    <name type="scientific">Parashewanella curva</name>
    <dbReference type="NCBI Taxonomy" id="2338552"/>
    <lineage>
        <taxon>Bacteria</taxon>
        <taxon>Pseudomonadati</taxon>
        <taxon>Pseudomonadota</taxon>
        <taxon>Gammaproteobacteria</taxon>
        <taxon>Alteromonadales</taxon>
        <taxon>Shewanellaceae</taxon>
        <taxon>Parashewanella</taxon>
    </lineage>
</organism>
<dbReference type="Proteomes" id="UP000281474">
    <property type="component" value="Unassembled WGS sequence"/>
</dbReference>
<protein>
    <submittedName>
        <fullName evidence="2">Uncharacterized protein</fullName>
    </submittedName>
</protein>
<sequence>MLAAVKNLLCPDHIQQPNSLNVRRDVPFMLQGHEYIAKRVNRRFVLFESEPSSHAEQKAFYRPRFMLLHPHVAQRFSKIEQWLNDPKINHHHLAAPKPTITITATQPQKPEILPYYGDIYRCENHEKFQTVKMTKESFRHGANTILCRMNSEMNVDEIIEAESYLNFIKICLRPCAKEVETACDALMLSYQRLSKDLSNKQEVKKQLQKDIETIAEHRPFIFFVLFERFNSKPSIGLNLTFSHTQNEVLNDTSQQDIEAAEGLTKEDFIHQQGKQKRLQKLARTSKVHQLKQTAEVSEWQISFNAEDLDKAFRIASCRLTESVFDKVHTSSSQYVTSHLPTESCCLTGKPFQEGENVIEIRLQGKWYPASTQVVLTRGLRADNVAKRGIGAATNPKVYGARLSPFDIRPYRPANIPNVSNRKISPLSWK</sequence>
<gene>
    <name evidence="2" type="ORF">D5018_16730</name>
</gene>
<comment type="caution">
    <text evidence="2">The sequence shown here is derived from an EMBL/GenBank/DDBJ whole genome shotgun (WGS) entry which is preliminary data.</text>
</comment>
<proteinExistence type="predicted"/>
<accession>A0A3L8PUP2</accession>
<name>A0A3L8PUP2_9GAMM</name>
<evidence type="ECO:0000256" key="1">
    <source>
        <dbReference type="SAM" id="Coils"/>
    </source>
</evidence>
<dbReference type="AlphaFoldDB" id="A0A3L8PUP2"/>
<reference evidence="2 3" key="1">
    <citation type="submission" date="2018-09" db="EMBL/GenBank/DDBJ databases">
        <title>Phylogeny of the Shewanellaceae, and recommendation for two new genera, Pseudoshewanella and Parashewanella.</title>
        <authorList>
            <person name="Wang G."/>
        </authorList>
    </citation>
    <scope>NUCLEOTIDE SEQUENCE [LARGE SCALE GENOMIC DNA]</scope>
    <source>
        <strain evidence="2 3">C51</strain>
    </source>
</reference>
<keyword evidence="3" id="KW-1185">Reference proteome</keyword>
<evidence type="ECO:0000313" key="2">
    <source>
        <dbReference type="EMBL" id="RLV58539.1"/>
    </source>
</evidence>
<dbReference type="RefSeq" id="WP_121840135.1">
    <property type="nucleotide sequence ID" value="NZ_ML014815.1"/>
</dbReference>